<evidence type="ECO:0000313" key="2">
    <source>
        <dbReference type="EMBL" id="QAT83184.1"/>
    </source>
</evidence>
<name>A0A410RMJ4_CORCK</name>
<organism evidence="2 3">
    <name type="scientific">Corallococcus coralloides</name>
    <name type="common">Myxococcus coralloides</name>
    <dbReference type="NCBI Taxonomy" id="184914"/>
    <lineage>
        <taxon>Bacteria</taxon>
        <taxon>Pseudomonadati</taxon>
        <taxon>Myxococcota</taxon>
        <taxon>Myxococcia</taxon>
        <taxon>Myxococcales</taxon>
        <taxon>Cystobacterineae</taxon>
        <taxon>Myxococcaceae</taxon>
        <taxon>Corallococcus</taxon>
    </lineage>
</organism>
<dbReference type="EMBL" id="CP034669">
    <property type="protein sequence ID" value="QAT83184.1"/>
    <property type="molecule type" value="Genomic_DNA"/>
</dbReference>
<protein>
    <submittedName>
        <fullName evidence="2">Long-chain-fatty-acid--CoA ligase</fullName>
    </submittedName>
</protein>
<reference evidence="2 3" key="1">
    <citation type="submission" date="2018-12" db="EMBL/GenBank/DDBJ databases">
        <title>Complete Genome Sequence of the Corallopyronin A producing Myxobacterium Corallococcus coralloides B035.</title>
        <authorList>
            <person name="Bouhired S.M."/>
            <person name="Rupp O."/>
            <person name="Blom J."/>
            <person name="Schaeberle T.F."/>
            <person name="Kehraus S."/>
            <person name="Schiefer A."/>
            <person name="Pfarr K."/>
            <person name="Goesmann A."/>
            <person name="Hoerauf A."/>
            <person name="Koenig G.M."/>
        </authorList>
    </citation>
    <scope>NUCLEOTIDE SEQUENCE [LARGE SCALE GENOMIC DNA]</scope>
    <source>
        <strain evidence="2 3">B035</strain>
    </source>
</reference>
<dbReference type="Proteomes" id="UP000288758">
    <property type="component" value="Chromosome"/>
</dbReference>
<feature type="region of interest" description="Disordered" evidence="1">
    <location>
        <begin position="352"/>
        <end position="376"/>
    </location>
</feature>
<gene>
    <name evidence="2" type="primary">fadD10</name>
    <name evidence="2" type="ORF">EJ065_1584</name>
</gene>
<sequence length="376" mass="40066">MAELLFTDAPELRALKWVATDAGGRGLGEGAQRGEGLLEARGRVREGLPGKDRAGRRALPEDRGPGLPGRRRAVRHGAREGPDHRARPEPVPPGPGVGGGGELPRAQARMRRGLRRGGGRRGAPRRCAGGGCTQVGRRSGASAGRHPRTSGDGARGEAARGGAHRAREPAQDVQRQGATEGHKRGSSESWHACQRAWERGWRTWTPIRPDLQGPESREEPEQAPRVPGTTVRSATPRAPSPRTTMPTSRPTQPQNLSDCPTGFLGPGGEPAAVLKAWLAVGQDREVRRGGEGSRRPRNLSDCRTGFFGAPLTGGPRRFSPSHIDGAHSFPKAWRLVCQAMGRSRAGDLRELVTGADGPARPERAERRVTGGPDASC</sequence>
<feature type="compositionally biased region" description="Basic and acidic residues" evidence="1">
    <location>
        <begin position="77"/>
        <end position="88"/>
    </location>
</feature>
<dbReference type="GO" id="GO:0016874">
    <property type="term" value="F:ligase activity"/>
    <property type="evidence" value="ECO:0007669"/>
    <property type="project" value="UniProtKB-KW"/>
</dbReference>
<feature type="compositionally biased region" description="Basic and acidic residues" evidence="1">
    <location>
        <begin position="36"/>
        <end position="64"/>
    </location>
</feature>
<feature type="region of interest" description="Disordered" evidence="1">
    <location>
        <begin position="21"/>
        <end position="257"/>
    </location>
</feature>
<dbReference type="AlphaFoldDB" id="A0A410RMJ4"/>
<feature type="compositionally biased region" description="Basic residues" evidence="1">
    <location>
        <begin position="108"/>
        <end position="124"/>
    </location>
</feature>
<evidence type="ECO:0000313" key="3">
    <source>
        <dbReference type="Proteomes" id="UP000288758"/>
    </source>
</evidence>
<feature type="compositionally biased region" description="Gly residues" evidence="1">
    <location>
        <begin position="23"/>
        <end position="33"/>
    </location>
</feature>
<evidence type="ECO:0000256" key="1">
    <source>
        <dbReference type="SAM" id="MobiDB-lite"/>
    </source>
</evidence>
<feature type="compositionally biased region" description="Low complexity" evidence="1">
    <location>
        <begin position="232"/>
        <end position="251"/>
    </location>
</feature>
<accession>A0A410RMJ4</accession>
<keyword evidence="2" id="KW-0436">Ligase</keyword>
<proteinExistence type="predicted"/>
<feature type="compositionally biased region" description="Basic and acidic residues" evidence="1">
    <location>
        <begin position="359"/>
        <end position="368"/>
    </location>
</feature>